<evidence type="ECO:0000313" key="3">
    <source>
        <dbReference type="Proteomes" id="UP001160334"/>
    </source>
</evidence>
<dbReference type="EMBL" id="JARXVC010000011">
    <property type="protein sequence ID" value="MDH6282853.1"/>
    <property type="molecule type" value="Genomic_DNA"/>
</dbReference>
<dbReference type="Pfam" id="PF25682">
    <property type="entry name" value="Phage_VG64"/>
    <property type="match status" value="1"/>
</dbReference>
<evidence type="ECO:0000256" key="1">
    <source>
        <dbReference type="SAM" id="SignalP"/>
    </source>
</evidence>
<proteinExistence type="predicted"/>
<evidence type="ECO:0000313" key="2">
    <source>
        <dbReference type="EMBL" id="MDH6282853.1"/>
    </source>
</evidence>
<evidence type="ECO:0008006" key="4">
    <source>
        <dbReference type="Google" id="ProtNLM"/>
    </source>
</evidence>
<dbReference type="RefSeq" id="WP_280762140.1">
    <property type="nucleotide sequence ID" value="NZ_JARXVC010000011.1"/>
</dbReference>
<dbReference type="PROSITE" id="PS51257">
    <property type="entry name" value="PROKAR_LIPOPROTEIN"/>
    <property type="match status" value="1"/>
</dbReference>
<comment type="caution">
    <text evidence="2">The sequence shown here is derived from an EMBL/GenBank/DDBJ whole genome shotgun (WGS) entry which is preliminary data.</text>
</comment>
<keyword evidence="1" id="KW-0732">Signal</keyword>
<accession>A0ABT6MEV4</accession>
<dbReference type="Proteomes" id="UP001160334">
    <property type="component" value="Unassembled WGS sequence"/>
</dbReference>
<organism evidence="2 3">
    <name type="scientific">Prescottella agglutinans</name>
    <dbReference type="NCBI Taxonomy" id="1644129"/>
    <lineage>
        <taxon>Bacteria</taxon>
        <taxon>Bacillati</taxon>
        <taxon>Actinomycetota</taxon>
        <taxon>Actinomycetes</taxon>
        <taxon>Mycobacteriales</taxon>
        <taxon>Nocardiaceae</taxon>
        <taxon>Prescottella</taxon>
    </lineage>
</organism>
<reference evidence="2 3" key="1">
    <citation type="submission" date="2023-04" db="EMBL/GenBank/DDBJ databases">
        <title>Forest soil microbial communities from Buena Vista Peninsula, Colon Province, Panama.</title>
        <authorList>
            <person name="Bouskill N."/>
        </authorList>
    </citation>
    <scope>NUCLEOTIDE SEQUENCE [LARGE SCALE GENOMIC DNA]</scope>
    <source>
        <strain evidence="2 3">CFH S0262</strain>
    </source>
</reference>
<name>A0ABT6MEV4_9NOCA</name>
<keyword evidence="3" id="KW-1185">Reference proteome</keyword>
<feature type="chain" id="PRO_5047058433" description="Lipoprotein" evidence="1">
    <location>
        <begin position="19"/>
        <end position="133"/>
    </location>
</feature>
<dbReference type="InterPro" id="IPR058243">
    <property type="entry name" value="Phage_VG64"/>
</dbReference>
<feature type="signal peptide" evidence="1">
    <location>
        <begin position="1"/>
        <end position="18"/>
    </location>
</feature>
<sequence length="133" mass="14570">MSKATKFRRIAITATALAALVLAGCATDTDADVASKNLSKAADQFEINRRIVFFNGITDTYLLTIEGRCSIDDNSKQVKVTCKTGSDSYKKHYLGLSDNVSYIAEQLEGANVSTDHYRVIFKPSTILPDVEVK</sequence>
<protein>
    <recommendedName>
        <fullName evidence="4">Lipoprotein</fullName>
    </recommendedName>
</protein>
<gene>
    <name evidence="2" type="ORF">M2280_004090</name>
</gene>